<dbReference type="GO" id="GO:0031931">
    <property type="term" value="C:TORC1 complex"/>
    <property type="evidence" value="ECO:0007669"/>
    <property type="project" value="TreeGrafter"/>
</dbReference>
<proteinExistence type="predicted"/>
<dbReference type="Proteomes" id="UP000593564">
    <property type="component" value="Unassembled WGS sequence"/>
</dbReference>
<name>A0A7J7G895_CAMSI</name>
<sequence>MLLMHFVHKEFEEIEGRLQRREPLILGCPAAERFNRHLAIEVISDPLNDVENDPYDDGIGVHRQLKIHKGIASEPCSGVMVNDVRLRTAGEASQCSTKEDWAEWMRHFSIELLKESPSPALRTCARLAQLQPFVGRELFAAGFVSCWSQLSETIQEQLVRSLEMAFSSPNSPPEILATLVNLAEFMEHDEKPLPIDIRLLGAIARDKYDARDNHWLEQTFPVKEK</sequence>
<organism evidence="1 2">
    <name type="scientific">Camellia sinensis</name>
    <name type="common">Tea plant</name>
    <name type="synonym">Thea sinensis</name>
    <dbReference type="NCBI Taxonomy" id="4442"/>
    <lineage>
        <taxon>Eukaryota</taxon>
        <taxon>Viridiplantae</taxon>
        <taxon>Streptophyta</taxon>
        <taxon>Embryophyta</taxon>
        <taxon>Tracheophyta</taxon>
        <taxon>Spermatophyta</taxon>
        <taxon>Magnoliopsida</taxon>
        <taxon>eudicotyledons</taxon>
        <taxon>Gunneridae</taxon>
        <taxon>Pentapetalae</taxon>
        <taxon>asterids</taxon>
        <taxon>Ericales</taxon>
        <taxon>Theaceae</taxon>
        <taxon>Camellia</taxon>
    </lineage>
</organism>
<dbReference type="SUPFAM" id="SSF48371">
    <property type="entry name" value="ARM repeat"/>
    <property type="match status" value="1"/>
</dbReference>
<protein>
    <submittedName>
        <fullName evidence="1">Uncharacterized protein</fullName>
    </submittedName>
</protein>
<dbReference type="AlphaFoldDB" id="A0A7J7G895"/>
<keyword evidence="2" id="KW-1185">Reference proteome</keyword>
<accession>A0A7J7G895</accession>
<dbReference type="EMBL" id="JACBKZ010000012">
    <property type="protein sequence ID" value="KAF5936983.1"/>
    <property type="molecule type" value="Genomic_DNA"/>
</dbReference>
<dbReference type="GO" id="GO:0031932">
    <property type="term" value="C:TORC2 complex"/>
    <property type="evidence" value="ECO:0007669"/>
    <property type="project" value="TreeGrafter"/>
</dbReference>
<dbReference type="GO" id="GO:0005634">
    <property type="term" value="C:nucleus"/>
    <property type="evidence" value="ECO:0007669"/>
    <property type="project" value="TreeGrafter"/>
</dbReference>
<dbReference type="GO" id="GO:0004674">
    <property type="term" value="F:protein serine/threonine kinase activity"/>
    <property type="evidence" value="ECO:0007669"/>
    <property type="project" value="TreeGrafter"/>
</dbReference>
<dbReference type="InterPro" id="IPR016024">
    <property type="entry name" value="ARM-type_fold"/>
</dbReference>
<dbReference type="PANTHER" id="PTHR11139:SF9">
    <property type="entry name" value="SERINE_THREONINE-PROTEIN KINASE MTOR"/>
    <property type="match status" value="1"/>
</dbReference>
<dbReference type="PANTHER" id="PTHR11139">
    <property type="entry name" value="ATAXIA TELANGIECTASIA MUTATED ATM -RELATED"/>
    <property type="match status" value="1"/>
</dbReference>
<dbReference type="GO" id="GO:0031929">
    <property type="term" value="P:TOR signaling"/>
    <property type="evidence" value="ECO:0007669"/>
    <property type="project" value="TreeGrafter"/>
</dbReference>
<evidence type="ECO:0000313" key="2">
    <source>
        <dbReference type="Proteomes" id="UP000593564"/>
    </source>
</evidence>
<comment type="caution">
    <text evidence="1">The sequence shown here is derived from an EMBL/GenBank/DDBJ whole genome shotgun (WGS) entry which is preliminary data.</text>
</comment>
<dbReference type="GO" id="GO:0005737">
    <property type="term" value="C:cytoplasm"/>
    <property type="evidence" value="ECO:0007669"/>
    <property type="project" value="TreeGrafter"/>
</dbReference>
<evidence type="ECO:0000313" key="1">
    <source>
        <dbReference type="EMBL" id="KAF5936983.1"/>
    </source>
</evidence>
<dbReference type="InterPro" id="IPR050517">
    <property type="entry name" value="DDR_Repair_Kinase"/>
</dbReference>
<gene>
    <name evidence="1" type="ORF">HYC85_024489</name>
</gene>
<reference evidence="2" key="1">
    <citation type="journal article" date="2020" name="Nat. Commun.">
        <title>Genome assembly of wild tea tree DASZ reveals pedigree and selection history of tea varieties.</title>
        <authorList>
            <person name="Zhang W."/>
            <person name="Zhang Y."/>
            <person name="Qiu H."/>
            <person name="Guo Y."/>
            <person name="Wan H."/>
            <person name="Zhang X."/>
            <person name="Scossa F."/>
            <person name="Alseekh S."/>
            <person name="Zhang Q."/>
            <person name="Wang P."/>
            <person name="Xu L."/>
            <person name="Schmidt M.H."/>
            <person name="Jia X."/>
            <person name="Li D."/>
            <person name="Zhu A."/>
            <person name="Guo F."/>
            <person name="Chen W."/>
            <person name="Ni D."/>
            <person name="Usadel B."/>
            <person name="Fernie A.R."/>
            <person name="Wen W."/>
        </authorList>
    </citation>
    <scope>NUCLEOTIDE SEQUENCE [LARGE SCALE GENOMIC DNA]</scope>
    <source>
        <strain evidence="2">cv. G240</strain>
    </source>
</reference>
<dbReference type="GO" id="GO:0016242">
    <property type="term" value="P:negative regulation of macroautophagy"/>
    <property type="evidence" value="ECO:0007669"/>
    <property type="project" value="TreeGrafter"/>
</dbReference>
<reference evidence="1 2" key="2">
    <citation type="submission" date="2020-07" db="EMBL/GenBank/DDBJ databases">
        <title>Genome assembly of wild tea tree DASZ reveals pedigree and selection history of tea varieties.</title>
        <authorList>
            <person name="Zhang W."/>
        </authorList>
    </citation>
    <scope>NUCLEOTIDE SEQUENCE [LARGE SCALE GENOMIC DNA]</scope>
    <source>
        <strain evidence="2">cv. G240</strain>
        <tissue evidence="1">Leaf</tissue>
    </source>
</reference>